<dbReference type="RefSeq" id="XP_026097842.1">
    <property type="nucleotide sequence ID" value="XM_026242057.1"/>
</dbReference>
<gene>
    <name evidence="7" type="primary">LOC113069086</name>
</gene>
<evidence type="ECO:0000256" key="3">
    <source>
        <dbReference type="SAM" id="Coils"/>
    </source>
</evidence>
<dbReference type="InterPro" id="IPR043502">
    <property type="entry name" value="DNA/RNA_pol_sf"/>
</dbReference>
<dbReference type="KEGG" id="caua:113069086"/>
<dbReference type="GeneID" id="113069086"/>
<dbReference type="CDD" id="cd01644">
    <property type="entry name" value="RT_pepA17"/>
    <property type="match status" value="1"/>
</dbReference>
<evidence type="ECO:0000313" key="7">
    <source>
        <dbReference type="RefSeq" id="XP_026097842.1"/>
    </source>
</evidence>
<dbReference type="Gene3D" id="3.10.10.10">
    <property type="entry name" value="HIV Type 1 Reverse Transcriptase, subunit A, domain 1"/>
    <property type="match status" value="1"/>
</dbReference>
<dbReference type="SUPFAM" id="SSF56672">
    <property type="entry name" value="DNA/RNA polymerases"/>
    <property type="match status" value="1"/>
</dbReference>
<feature type="compositionally biased region" description="Low complexity" evidence="4">
    <location>
        <begin position="59"/>
        <end position="75"/>
    </location>
</feature>
<dbReference type="Proteomes" id="UP000515129">
    <property type="component" value="Unplaced"/>
</dbReference>
<dbReference type="InterPro" id="IPR043128">
    <property type="entry name" value="Rev_trsase/Diguanyl_cyclase"/>
</dbReference>
<dbReference type="InterPro" id="IPR000477">
    <property type="entry name" value="RT_dom"/>
</dbReference>
<feature type="region of interest" description="Disordered" evidence="4">
    <location>
        <begin position="1"/>
        <end position="82"/>
    </location>
</feature>
<accession>A0A6P6MMS6</accession>
<comment type="similarity">
    <text evidence="1">Belongs to the beta type-B retroviral polymerase family. HERV class-II K(HML-2) pol subfamily.</text>
</comment>
<keyword evidence="3" id="KW-0175">Coiled coil</keyword>
<dbReference type="Gene3D" id="3.30.70.270">
    <property type="match status" value="1"/>
</dbReference>
<feature type="domain" description="Reverse transcriptase" evidence="5">
    <location>
        <begin position="1032"/>
        <end position="1169"/>
    </location>
</feature>
<feature type="compositionally biased region" description="Polar residues" evidence="4">
    <location>
        <begin position="1"/>
        <end position="12"/>
    </location>
</feature>
<name>A0A6P6MMS6_CARAU</name>
<keyword evidence="6" id="KW-1185">Reference proteome</keyword>
<reference evidence="7" key="1">
    <citation type="submission" date="2025-08" db="UniProtKB">
        <authorList>
            <consortium name="RefSeq"/>
        </authorList>
    </citation>
    <scope>IDENTIFICATION</scope>
    <source>
        <strain evidence="7">Wakin</strain>
        <tissue evidence="7">Muscle</tissue>
    </source>
</reference>
<dbReference type="Pfam" id="PF00078">
    <property type="entry name" value="RVT_1"/>
    <property type="match status" value="1"/>
</dbReference>
<dbReference type="EC" id="3.1.26.4" evidence="2"/>
<dbReference type="GO" id="GO:0004523">
    <property type="term" value="F:RNA-DNA hybrid ribonuclease activity"/>
    <property type="evidence" value="ECO:0007669"/>
    <property type="project" value="UniProtKB-EC"/>
</dbReference>
<evidence type="ECO:0000313" key="6">
    <source>
        <dbReference type="Proteomes" id="UP000515129"/>
    </source>
</evidence>
<evidence type="ECO:0000259" key="5">
    <source>
        <dbReference type="Pfam" id="PF00078"/>
    </source>
</evidence>
<protein>
    <recommendedName>
        <fullName evidence="2">ribonuclease H</fullName>
        <ecNumber evidence="2">3.1.26.4</ecNumber>
    </recommendedName>
</protein>
<dbReference type="Pfam" id="PF03564">
    <property type="entry name" value="DUF1759"/>
    <property type="match status" value="1"/>
</dbReference>
<evidence type="ECO:0000256" key="2">
    <source>
        <dbReference type="ARBA" id="ARBA00012180"/>
    </source>
</evidence>
<organism evidence="6 7">
    <name type="scientific">Carassius auratus</name>
    <name type="common">Goldfish</name>
    <dbReference type="NCBI Taxonomy" id="7957"/>
    <lineage>
        <taxon>Eukaryota</taxon>
        <taxon>Metazoa</taxon>
        <taxon>Chordata</taxon>
        <taxon>Craniata</taxon>
        <taxon>Vertebrata</taxon>
        <taxon>Euteleostomi</taxon>
        <taxon>Actinopterygii</taxon>
        <taxon>Neopterygii</taxon>
        <taxon>Teleostei</taxon>
        <taxon>Ostariophysi</taxon>
        <taxon>Cypriniformes</taxon>
        <taxon>Cyprinidae</taxon>
        <taxon>Cyprininae</taxon>
        <taxon>Carassius</taxon>
    </lineage>
</organism>
<evidence type="ECO:0000256" key="1">
    <source>
        <dbReference type="ARBA" id="ARBA00010879"/>
    </source>
</evidence>
<dbReference type="OrthoDB" id="10064741at2759"/>
<sequence length="1214" mass="135220">MDKAQSDASETSSRPRRKTNLPTHLDDYDVGYQPSSDPPPKASSHCPSEHRSSSRKTSHSGVSSHSRTSRRSITSAGVYVPPELSSVQTAMLEEKIKQRQYDSLRQQVEEDSLIDLEHQRLQAQAKEAQRMQEEALAAKEALSKQLERQRKLQQAETELEVAKLVSSMLSMDSGTTTPVPQDSCSPNTQQLTMELKQACSPQLHHFQSPAVTSSLLPCPTELPDPDVSAVSLPSPRPPQWAPPVTYSAVHSVSLTSNVAPQPPAVYTIPTSAAYQGVTQQPVTATVPTLGYGLQQTGTMPVKTLPVPSQLPVSSHQTLATALHAPGYVQAASSGPFPPAVHSPHPSPELLFASAYGIPRPTLPVFESGAESDFALFKLALDNLLSNHNHISEQYKYHVLLSHLKLSSAHQLAKSFMYHPQPYTAALQALQDKYGQPRQLVQSELGAILSTPPLKLGDANAFDSFALSIQSLVGMLRTLEGQNGYELLCGSHVDRLLSKLPPAYRDSFVEYCLSRGILQTGTDKTYTLPDFADWLQIKSQAKRISSRAAAMYQSETLKAPGRARGAPYPREQPRPVLLTRESTTKTPEPTASKFSSKPKPYCPHCDNREHYLNSCEAFKKLTTSQIVAWIKDSKRCWRCGRFHAVESCNLKRPCTICKELHLTVLHNSIKDTTSAVLTVSLPSTRVYLDRPNRTPRVMLKVVKVLLHNGHHTMEAHAILDDGSERTLVLSPVVQQLKLTCTPELLHLQTVQQSHTELEGSSVSFEVSSVTKPMQRFTIPNAFTATGLSLAEHNYPVAALQQAYRHLRALPLHPVDRVKPLLLIGSDMPHLLMPIQPVCRGPDGGPIAIRTQLGWSLQGPMSPKQPSRRYQQCLHITTAPPHDDLIRHVERLWLVDTLPYNERMVTRSKQDKDALAMLQNDTTRVNIDGVQRYATPLLRRLPMTILHADKDAVLPSLRSTERRLARDPELAKSYCTEIHKLESAGYVAKITSEEAHNTSESWYIPHHIVHHNGKDRIVFNCSFQHQGQSLNSQLLPGPMLGPSLLGVLLRFRQHSVAVSGDIKGMFHQVRLLPKDKPVLRFIWRNMCRDQEPDIYEWQVLPFGTTCSPCCAIYALQRNAQEHQDDKVSLVNIVENSFYVDNCLHSTSNSDEAKKVVDGLRQQLSEGGFDIRQWACNVPSVIEHLPTEARSANTDLWLTKNQYRPTRTHSRFTVGLS</sequence>
<dbReference type="PANTHER" id="PTHR47331">
    <property type="entry name" value="PHD-TYPE DOMAIN-CONTAINING PROTEIN"/>
    <property type="match status" value="1"/>
</dbReference>
<proteinExistence type="inferred from homology"/>
<dbReference type="AlphaFoldDB" id="A0A6P6MMS6"/>
<dbReference type="PANTHER" id="PTHR47331:SF5">
    <property type="entry name" value="RIBONUCLEASE H"/>
    <property type="match status" value="1"/>
</dbReference>
<feature type="coiled-coil region" evidence="3">
    <location>
        <begin position="114"/>
        <end position="156"/>
    </location>
</feature>
<dbReference type="InterPro" id="IPR005312">
    <property type="entry name" value="DUF1759"/>
</dbReference>
<evidence type="ECO:0000256" key="4">
    <source>
        <dbReference type="SAM" id="MobiDB-lite"/>
    </source>
</evidence>